<dbReference type="AlphaFoldDB" id="A0A9D4JWA3"/>
<feature type="non-terminal residue" evidence="1">
    <location>
        <position position="62"/>
    </location>
</feature>
<evidence type="ECO:0000313" key="2">
    <source>
        <dbReference type="Proteomes" id="UP000828390"/>
    </source>
</evidence>
<dbReference type="Proteomes" id="UP000828390">
    <property type="component" value="Unassembled WGS sequence"/>
</dbReference>
<proteinExistence type="predicted"/>
<keyword evidence="2" id="KW-1185">Reference proteome</keyword>
<gene>
    <name evidence="1" type="ORF">DPMN_124517</name>
</gene>
<reference evidence="1" key="2">
    <citation type="submission" date="2020-11" db="EMBL/GenBank/DDBJ databases">
        <authorList>
            <person name="McCartney M.A."/>
            <person name="Auch B."/>
            <person name="Kono T."/>
            <person name="Mallez S."/>
            <person name="Becker A."/>
            <person name="Gohl D.M."/>
            <person name="Silverstein K.A.T."/>
            <person name="Koren S."/>
            <person name="Bechman K.B."/>
            <person name="Herman A."/>
            <person name="Abrahante J.E."/>
            <person name="Garbe J."/>
        </authorList>
    </citation>
    <scope>NUCLEOTIDE SEQUENCE</scope>
    <source>
        <strain evidence="1">Duluth1</strain>
        <tissue evidence="1">Whole animal</tissue>
    </source>
</reference>
<evidence type="ECO:0000313" key="1">
    <source>
        <dbReference type="EMBL" id="KAH3822727.1"/>
    </source>
</evidence>
<accession>A0A9D4JWA3</accession>
<organism evidence="1 2">
    <name type="scientific">Dreissena polymorpha</name>
    <name type="common">Zebra mussel</name>
    <name type="synonym">Mytilus polymorpha</name>
    <dbReference type="NCBI Taxonomy" id="45954"/>
    <lineage>
        <taxon>Eukaryota</taxon>
        <taxon>Metazoa</taxon>
        <taxon>Spiralia</taxon>
        <taxon>Lophotrochozoa</taxon>
        <taxon>Mollusca</taxon>
        <taxon>Bivalvia</taxon>
        <taxon>Autobranchia</taxon>
        <taxon>Heteroconchia</taxon>
        <taxon>Euheterodonta</taxon>
        <taxon>Imparidentia</taxon>
        <taxon>Neoheterodontei</taxon>
        <taxon>Myida</taxon>
        <taxon>Dreissenoidea</taxon>
        <taxon>Dreissenidae</taxon>
        <taxon>Dreissena</taxon>
    </lineage>
</organism>
<protein>
    <submittedName>
        <fullName evidence="1">Uncharacterized protein</fullName>
    </submittedName>
</protein>
<dbReference type="EMBL" id="JAIWYP010000005">
    <property type="protein sequence ID" value="KAH3822727.1"/>
    <property type="molecule type" value="Genomic_DNA"/>
</dbReference>
<name>A0A9D4JWA3_DREPO</name>
<reference evidence="1" key="1">
    <citation type="journal article" date="2019" name="bioRxiv">
        <title>The Genome of the Zebra Mussel, Dreissena polymorpha: A Resource for Invasive Species Research.</title>
        <authorList>
            <person name="McCartney M.A."/>
            <person name="Auch B."/>
            <person name="Kono T."/>
            <person name="Mallez S."/>
            <person name="Zhang Y."/>
            <person name="Obille A."/>
            <person name="Becker A."/>
            <person name="Abrahante J.E."/>
            <person name="Garbe J."/>
            <person name="Badalamenti J.P."/>
            <person name="Herman A."/>
            <person name="Mangelson H."/>
            <person name="Liachko I."/>
            <person name="Sullivan S."/>
            <person name="Sone E.D."/>
            <person name="Koren S."/>
            <person name="Silverstein K.A.T."/>
            <person name="Beckman K.B."/>
            <person name="Gohl D.M."/>
        </authorList>
    </citation>
    <scope>NUCLEOTIDE SEQUENCE</scope>
    <source>
        <strain evidence="1">Duluth1</strain>
        <tissue evidence="1">Whole animal</tissue>
    </source>
</reference>
<comment type="caution">
    <text evidence="1">The sequence shown here is derived from an EMBL/GenBank/DDBJ whole genome shotgun (WGS) entry which is preliminary data.</text>
</comment>
<sequence>ANVGWIEEQYDYRQKNEGYKHSHDFVTESAVNNLRPETDLNCPSILVNVNEAVLSLTAEQSP</sequence>